<evidence type="ECO:0000256" key="2">
    <source>
        <dbReference type="ARBA" id="ARBA00022722"/>
    </source>
</evidence>
<dbReference type="Proteomes" id="UP000196331">
    <property type="component" value="Unassembled WGS sequence"/>
</dbReference>
<keyword evidence="17" id="KW-0548">Nucleotidyltransferase</keyword>
<dbReference type="SUPFAM" id="SSF53098">
    <property type="entry name" value="Ribonuclease H-like"/>
    <property type="match status" value="1"/>
</dbReference>
<evidence type="ECO:0000256" key="12">
    <source>
        <dbReference type="ARBA" id="ARBA00040756"/>
    </source>
</evidence>
<dbReference type="GO" id="GO:0006260">
    <property type="term" value="P:DNA replication"/>
    <property type="evidence" value="ECO:0007669"/>
    <property type="project" value="InterPro"/>
</dbReference>
<keyword evidence="17" id="KW-0808">Transferase</keyword>
<keyword evidence="7" id="KW-0267">Excision nuclease</keyword>
<evidence type="ECO:0000256" key="14">
    <source>
        <dbReference type="ARBA" id="ARBA00042732"/>
    </source>
</evidence>
<evidence type="ECO:0000256" key="8">
    <source>
        <dbReference type="ARBA" id="ARBA00023204"/>
    </source>
</evidence>
<dbReference type="InterPro" id="IPR006054">
    <property type="entry name" value="DnaQ"/>
</dbReference>
<keyword evidence="5" id="KW-0378">Hydrolase</keyword>
<dbReference type="InterPro" id="IPR036397">
    <property type="entry name" value="RNaseH_sf"/>
</dbReference>
<evidence type="ECO:0000256" key="5">
    <source>
        <dbReference type="ARBA" id="ARBA00022801"/>
    </source>
</evidence>
<keyword evidence="2" id="KW-0540">Nuclease</keyword>
<evidence type="ECO:0000256" key="6">
    <source>
        <dbReference type="ARBA" id="ARBA00022839"/>
    </source>
</evidence>
<dbReference type="Pfam" id="PF01541">
    <property type="entry name" value="GIY-YIG"/>
    <property type="match status" value="1"/>
</dbReference>
<evidence type="ECO:0000256" key="4">
    <source>
        <dbReference type="ARBA" id="ARBA00022769"/>
    </source>
</evidence>
<dbReference type="EMBL" id="FUKM01000058">
    <property type="protein sequence ID" value="SJN14868.1"/>
    <property type="molecule type" value="Genomic_DNA"/>
</dbReference>
<sequence>MTGTVTRPVTTTMREAPLIFIDLETTGTRATRDRITEIAALKVINGQPIDRWSCLINPGIKIPTHISQLTGIDDDMVTDAPCFDDIADSLHAWLGDQHQLVAHNARFDYSFLRNAFKHAGKDYKAPVICTLRLSRRLAPLERQHNLKALLKRHAITTPRMHRAGDDVNALWALWQIWQEHYSGEAWESALADEQRHRTLPAHLDSQQLEGLPESPGVYLFYGHNRLPLYVGKSVNLRRRVLSHFQRDHQDNKAMRLAQQIHHIEWEETAGDFGAQLREAQLVKSMMPIMNRQLRRQRKLTTWHWPVGADCPILMNGDTVNQPIQGALYGLFRSVRDAKDTLRAVAEAHKLCPQVLGITKGKGRCFARQLGKCGGACEGNETLAAHTQRAQHALAQLQVHAWPWPSRIIVQEKHAVGAKSAWHVVDHWCYLGCTDTLKKAQQFSKELPSQATPAFDIDSYRILNRFLRAPAQHGLVIKTC</sequence>
<dbReference type="InterPro" id="IPR000305">
    <property type="entry name" value="GIY-YIG_endonuc"/>
</dbReference>
<accession>A0A1R4I508</accession>
<dbReference type="GO" id="GO:0003887">
    <property type="term" value="F:DNA-directed DNA polymerase activity"/>
    <property type="evidence" value="ECO:0007669"/>
    <property type="project" value="UniProtKB-EC"/>
</dbReference>
<dbReference type="PANTHER" id="PTHR30562:SF10">
    <property type="entry name" value="EXCINUCLEASE CHO"/>
    <property type="match status" value="1"/>
</dbReference>
<dbReference type="InterPro" id="IPR047296">
    <property type="entry name" value="GIY-YIG_UvrC_Cho"/>
</dbReference>
<dbReference type="EC" id="2.7.7.7" evidence="1"/>
<gene>
    <name evidence="17" type="ORF">CZ787_17300</name>
</gene>
<feature type="domain" description="GIY-YIG" evidence="16">
    <location>
        <begin position="213"/>
        <end position="291"/>
    </location>
</feature>
<comment type="caution">
    <text evidence="17">The sequence shown here is derived from an EMBL/GenBank/DDBJ whole genome shotgun (WGS) entry which is preliminary data.</text>
</comment>
<comment type="function">
    <text evidence="10">DNA polymerase III is a complex, multichain enzyme responsible for most of the replicative synthesis in bacteria. The epsilon subunit contain the editing function and is a proofreading 3'-5' exonuclease.</text>
</comment>
<dbReference type="Pfam" id="PF00929">
    <property type="entry name" value="RNase_T"/>
    <property type="match status" value="1"/>
</dbReference>
<dbReference type="PROSITE" id="PS50164">
    <property type="entry name" value="GIY_YIG"/>
    <property type="match status" value="1"/>
</dbReference>
<dbReference type="SUPFAM" id="SSF82771">
    <property type="entry name" value="GIY-YIG endonuclease"/>
    <property type="match status" value="1"/>
</dbReference>
<evidence type="ECO:0000256" key="13">
    <source>
        <dbReference type="ARBA" id="ARBA00042138"/>
    </source>
</evidence>
<name>A0A1R4I508_9GAMM</name>
<dbReference type="FunFam" id="3.30.420.10:FF:000045">
    <property type="entry name" value="3'-5' exonuclease DinG"/>
    <property type="match status" value="1"/>
</dbReference>
<comment type="subunit">
    <text evidence="11">DNA polymerase III contains a core (composed of alpha, epsilon and theta chains) that associates with a tau subunit. This core dimerizes to form the POLIII' complex. PolIII' associates with the gamma complex (composed of gamma, delta, delta', psi and chi chains) and with the beta chain to form the complete DNA polymerase III complex.</text>
</comment>
<dbReference type="InterPro" id="IPR012337">
    <property type="entry name" value="RNaseH-like_sf"/>
</dbReference>
<comment type="catalytic activity">
    <reaction evidence="15">
        <text>DNA(n) + a 2'-deoxyribonucleoside 5'-triphosphate = DNA(n+1) + diphosphate</text>
        <dbReference type="Rhea" id="RHEA:22508"/>
        <dbReference type="Rhea" id="RHEA-COMP:17339"/>
        <dbReference type="Rhea" id="RHEA-COMP:17340"/>
        <dbReference type="ChEBI" id="CHEBI:33019"/>
        <dbReference type="ChEBI" id="CHEBI:61560"/>
        <dbReference type="ChEBI" id="CHEBI:173112"/>
        <dbReference type="EC" id="2.7.7.7"/>
    </reaction>
</comment>
<organism evidence="17 18">
    <name type="scientific">Halomonas citrativorans</name>
    <dbReference type="NCBI Taxonomy" id="2742612"/>
    <lineage>
        <taxon>Bacteria</taxon>
        <taxon>Pseudomonadati</taxon>
        <taxon>Pseudomonadota</taxon>
        <taxon>Gammaproteobacteria</taxon>
        <taxon>Oceanospirillales</taxon>
        <taxon>Halomonadaceae</taxon>
        <taxon>Halomonas</taxon>
    </lineage>
</organism>
<dbReference type="AlphaFoldDB" id="A0A1R4I508"/>
<dbReference type="InterPro" id="IPR013520">
    <property type="entry name" value="Ribonucl_H"/>
</dbReference>
<dbReference type="Gene3D" id="3.30.420.10">
    <property type="entry name" value="Ribonuclease H-like superfamily/Ribonuclease H"/>
    <property type="match status" value="1"/>
</dbReference>
<dbReference type="PANTHER" id="PTHR30562">
    <property type="entry name" value="UVRC/OXIDOREDUCTASE"/>
    <property type="match status" value="1"/>
</dbReference>
<keyword evidence="9" id="KW-0742">SOS response</keyword>
<evidence type="ECO:0000259" key="16">
    <source>
        <dbReference type="PROSITE" id="PS50164"/>
    </source>
</evidence>
<dbReference type="GO" id="GO:0009380">
    <property type="term" value="C:excinuclease repair complex"/>
    <property type="evidence" value="ECO:0007669"/>
    <property type="project" value="TreeGrafter"/>
</dbReference>
<evidence type="ECO:0000256" key="7">
    <source>
        <dbReference type="ARBA" id="ARBA00022881"/>
    </source>
</evidence>
<evidence type="ECO:0000256" key="10">
    <source>
        <dbReference type="ARBA" id="ARBA00025483"/>
    </source>
</evidence>
<dbReference type="NCBIfam" id="TIGR00573">
    <property type="entry name" value="dnaq"/>
    <property type="match status" value="1"/>
</dbReference>
<dbReference type="InterPro" id="IPR050066">
    <property type="entry name" value="UvrABC_protein_C"/>
</dbReference>
<proteinExistence type="predicted"/>
<keyword evidence="6" id="KW-0269">Exonuclease</keyword>
<reference evidence="17 18" key="1">
    <citation type="submission" date="2017-02" db="EMBL/GenBank/DDBJ databases">
        <authorList>
            <person name="Dridi B."/>
        </authorList>
    </citation>
    <scope>NUCLEOTIDE SEQUENCE [LARGE SCALE GENOMIC DNA]</scope>
    <source>
        <strain evidence="17 18">JB380</strain>
    </source>
</reference>
<protein>
    <recommendedName>
        <fullName evidence="12">Excinuclease cho</fullName>
        <ecNumber evidence="1">2.7.7.7</ecNumber>
    </recommendedName>
    <alternativeName>
        <fullName evidence="14">Endonuclease cho</fullName>
    </alternativeName>
    <alternativeName>
        <fullName evidence="13">UvrC homolog protein</fullName>
    </alternativeName>
</protein>
<keyword evidence="8" id="KW-0234">DNA repair</keyword>
<dbReference type="GO" id="GO:0003677">
    <property type="term" value="F:DNA binding"/>
    <property type="evidence" value="ECO:0007669"/>
    <property type="project" value="InterPro"/>
</dbReference>
<keyword evidence="3" id="KW-0227">DNA damage</keyword>
<evidence type="ECO:0000256" key="11">
    <source>
        <dbReference type="ARBA" id="ARBA00026073"/>
    </source>
</evidence>
<dbReference type="CDD" id="cd06127">
    <property type="entry name" value="DEDDh"/>
    <property type="match status" value="1"/>
</dbReference>
<dbReference type="InterPro" id="IPR035901">
    <property type="entry name" value="GIY-YIG_endonuc_sf"/>
</dbReference>
<dbReference type="SMART" id="SM00465">
    <property type="entry name" value="GIYc"/>
    <property type="match status" value="1"/>
</dbReference>
<dbReference type="SMART" id="SM00479">
    <property type="entry name" value="EXOIII"/>
    <property type="match status" value="1"/>
</dbReference>
<evidence type="ECO:0000313" key="18">
    <source>
        <dbReference type="Proteomes" id="UP000196331"/>
    </source>
</evidence>
<dbReference type="Gene3D" id="3.40.1440.10">
    <property type="entry name" value="GIY-YIG endonuclease"/>
    <property type="match status" value="1"/>
</dbReference>
<evidence type="ECO:0000256" key="9">
    <source>
        <dbReference type="ARBA" id="ARBA00023236"/>
    </source>
</evidence>
<evidence type="ECO:0000313" key="17">
    <source>
        <dbReference type="EMBL" id="SJN14868.1"/>
    </source>
</evidence>
<dbReference type="CDD" id="cd10434">
    <property type="entry name" value="GIY-YIG_UvrC_Cho"/>
    <property type="match status" value="1"/>
</dbReference>
<dbReference type="GO" id="GO:0004527">
    <property type="term" value="F:exonuclease activity"/>
    <property type="evidence" value="ECO:0007669"/>
    <property type="project" value="UniProtKB-KW"/>
</dbReference>
<dbReference type="GO" id="GO:0009432">
    <property type="term" value="P:SOS response"/>
    <property type="evidence" value="ECO:0007669"/>
    <property type="project" value="UniProtKB-KW"/>
</dbReference>
<dbReference type="GO" id="GO:0006289">
    <property type="term" value="P:nucleotide-excision repair"/>
    <property type="evidence" value="ECO:0007669"/>
    <property type="project" value="InterPro"/>
</dbReference>
<keyword evidence="4" id="KW-0228">DNA excision</keyword>
<evidence type="ECO:0000256" key="1">
    <source>
        <dbReference type="ARBA" id="ARBA00012417"/>
    </source>
</evidence>
<evidence type="ECO:0000256" key="15">
    <source>
        <dbReference type="ARBA" id="ARBA00049244"/>
    </source>
</evidence>
<evidence type="ECO:0000256" key="3">
    <source>
        <dbReference type="ARBA" id="ARBA00022763"/>
    </source>
</evidence>